<dbReference type="RefSeq" id="WP_118485716.1">
    <property type="nucleotide sequence ID" value="NZ_CAUAFF010000013.1"/>
</dbReference>
<sequence length="174" mass="20038">MRTVATKNRKRKKKYPWRIILDNGRQIPVPSQHDFKSDFIQHHGCSLVAFYMALRYKGIKKNMQQCLAYVKKKLKCGAKYPLTEIARGINMICSGKPATYHKSLTTEQLNVKLKKGHMVLFEEGNPTHTVVLLVDSKTGKIWRFSDGKKSVVTVKKENVRRCTNKTYRGVVIVK</sequence>
<evidence type="ECO:0000313" key="2">
    <source>
        <dbReference type="Proteomes" id="UP000283700"/>
    </source>
</evidence>
<accession>A0A415UCN0</accession>
<protein>
    <recommendedName>
        <fullName evidence="3">Peptidase C39-like domain-containing protein</fullName>
    </recommendedName>
</protein>
<gene>
    <name evidence="1" type="ORF">DWZ29_03880</name>
</gene>
<proteinExistence type="predicted"/>
<reference evidence="1 2" key="1">
    <citation type="submission" date="2018-08" db="EMBL/GenBank/DDBJ databases">
        <title>A genome reference for cultivated species of the human gut microbiota.</title>
        <authorList>
            <person name="Zou Y."/>
            <person name="Xue W."/>
            <person name="Luo G."/>
        </authorList>
    </citation>
    <scope>NUCLEOTIDE SEQUENCE [LARGE SCALE GENOMIC DNA]</scope>
    <source>
        <strain evidence="1 2">AF31-17AC</strain>
    </source>
</reference>
<dbReference type="Proteomes" id="UP000283700">
    <property type="component" value="Unassembled WGS sequence"/>
</dbReference>
<name>A0A415UCN0_9FIRM</name>
<dbReference type="EMBL" id="QRQO01000007">
    <property type="protein sequence ID" value="RHN15834.1"/>
    <property type="molecule type" value="Genomic_DNA"/>
</dbReference>
<evidence type="ECO:0000313" key="1">
    <source>
        <dbReference type="EMBL" id="RHN15834.1"/>
    </source>
</evidence>
<organism evidence="1 2">
    <name type="scientific">Anaerobutyricum hallii</name>
    <dbReference type="NCBI Taxonomy" id="39488"/>
    <lineage>
        <taxon>Bacteria</taxon>
        <taxon>Bacillati</taxon>
        <taxon>Bacillota</taxon>
        <taxon>Clostridia</taxon>
        <taxon>Lachnospirales</taxon>
        <taxon>Lachnospiraceae</taxon>
        <taxon>Anaerobutyricum</taxon>
    </lineage>
</organism>
<comment type="caution">
    <text evidence="1">The sequence shown here is derived from an EMBL/GenBank/DDBJ whole genome shotgun (WGS) entry which is preliminary data.</text>
</comment>
<evidence type="ECO:0008006" key="3">
    <source>
        <dbReference type="Google" id="ProtNLM"/>
    </source>
</evidence>
<dbReference type="AlphaFoldDB" id="A0A415UCN0"/>